<feature type="transmembrane region" description="Helical" evidence="12">
    <location>
        <begin position="261"/>
        <end position="279"/>
    </location>
</feature>
<dbReference type="NCBIfam" id="TIGR00916">
    <property type="entry name" value="2A0604s01"/>
    <property type="match status" value="2"/>
</dbReference>
<dbReference type="GO" id="GO:0015450">
    <property type="term" value="F:protein-transporting ATPase activity"/>
    <property type="evidence" value="ECO:0007669"/>
    <property type="project" value="InterPro"/>
</dbReference>
<dbReference type="NCBIfam" id="NF009581">
    <property type="entry name" value="PRK13024.1-1"/>
    <property type="match status" value="1"/>
</dbReference>
<dbReference type="GO" id="GO:0065002">
    <property type="term" value="P:intracellular protein transmembrane transport"/>
    <property type="evidence" value="ECO:0007669"/>
    <property type="project" value="UniProtKB-UniRule"/>
</dbReference>
<dbReference type="GO" id="GO:0043952">
    <property type="term" value="P:protein transport by the Sec complex"/>
    <property type="evidence" value="ECO:0007669"/>
    <property type="project" value="UniProtKB-UniRule"/>
</dbReference>
<dbReference type="InterPro" id="IPR022645">
    <property type="entry name" value="SecD/SecF_bac"/>
</dbReference>
<dbReference type="OrthoDB" id="9805019at2"/>
<evidence type="ECO:0000256" key="11">
    <source>
        <dbReference type="ARBA" id="ARBA00061053"/>
    </source>
</evidence>
<dbReference type="InterPro" id="IPR005791">
    <property type="entry name" value="SecD"/>
</dbReference>
<feature type="transmembrane region" description="Helical" evidence="12">
    <location>
        <begin position="458"/>
        <end position="476"/>
    </location>
</feature>
<feature type="domain" description="Protein export membrane protein SecD/SecF C-terminal" evidence="14">
    <location>
        <begin position="553"/>
        <end position="730"/>
    </location>
</feature>
<evidence type="ECO:0000256" key="2">
    <source>
        <dbReference type="ARBA" id="ARBA00022448"/>
    </source>
</evidence>
<comment type="similarity">
    <text evidence="12">Belongs to the SecD/SecF family. SecD subfamily.</text>
</comment>
<evidence type="ECO:0000256" key="12">
    <source>
        <dbReference type="HAMAP-Rule" id="MF_01463"/>
    </source>
</evidence>
<dbReference type="InterPro" id="IPR022646">
    <property type="entry name" value="SecD/SecF_CS"/>
</dbReference>
<dbReference type="InterPro" id="IPR005665">
    <property type="entry name" value="SecF_bac"/>
</dbReference>
<evidence type="ECO:0000256" key="6">
    <source>
        <dbReference type="ARBA" id="ARBA00022989"/>
    </source>
</evidence>
<dbReference type="FunFam" id="1.20.1640.10:FF:000024">
    <property type="entry name" value="Multifunctional fusion protein"/>
    <property type="match status" value="1"/>
</dbReference>
<dbReference type="Gene3D" id="3.30.70.3220">
    <property type="match status" value="1"/>
</dbReference>
<name>A0A429Y3N8_9BACI</name>
<evidence type="ECO:0000256" key="7">
    <source>
        <dbReference type="ARBA" id="ARBA00023010"/>
    </source>
</evidence>
<comment type="caution">
    <text evidence="12">Lacks conserved residue(s) required for the propagation of feature annotation.</text>
</comment>
<dbReference type="InterPro" id="IPR048634">
    <property type="entry name" value="SecD_SecF_C"/>
</dbReference>
<evidence type="ECO:0000256" key="13">
    <source>
        <dbReference type="HAMAP-Rule" id="MF_01464"/>
    </source>
</evidence>
<dbReference type="Pfam" id="PF21760">
    <property type="entry name" value="SecD_1st"/>
    <property type="match status" value="1"/>
</dbReference>
<reference evidence="16" key="1">
    <citation type="submission" date="2018-12" db="EMBL/GenBank/DDBJ databases">
        <authorList>
            <person name="Sun L."/>
            <person name="Chen Z."/>
        </authorList>
    </citation>
    <scope>NUCLEOTIDE SEQUENCE [LARGE SCALE GENOMIC DNA]</scope>
    <source>
        <strain evidence="16">3-2-2</strain>
    </source>
</reference>
<keyword evidence="4 12" id="KW-0812">Transmembrane</keyword>
<comment type="function">
    <text evidence="9 12">Part of the Sec protein translocase complex. Interacts with the SecYEG preprotein conducting channel. SecDF uses the proton motive force (PMF) to complete protein translocation after the ATP-dependent function of SecA.</text>
</comment>
<feature type="transmembrane region" description="Helical" evidence="12">
    <location>
        <begin position="679"/>
        <end position="697"/>
    </location>
</feature>
<feature type="domain" description="Protein translocase subunit SecDF P1" evidence="15">
    <location>
        <begin position="65"/>
        <end position="121"/>
    </location>
</feature>
<dbReference type="Gene3D" id="1.20.1640.10">
    <property type="entry name" value="Multidrug efflux transporter AcrB transmembrane domain"/>
    <property type="match status" value="2"/>
</dbReference>
<dbReference type="Pfam" id="PF02355">
    <property type="entry name" value="SecD_SecF_C"/>
    <property type="match status" value="2"/>
</dbReference>
<dbReference type="NCBIfam" id="TIGR01129">
    <property type="entry name" value="secD"/>
    <property type="match status" value="1"/>
</dbReference>
<evidence type="ECO:0000259" key="14">
    <source>
        <dbReference type="Pfam" id="PF02355"/>
    </source>
</evidence>
<dbReference type="SUPFAM" id="SSF82866">
    <property type="entry name" value="Multidrug efflux transporter AcrB transmembrane domain"/>
    <property type="match status" value="2"/>
</dbReference>
<comment type="subcellular location">
    <subcellularLocation>
        <location evidence="1 12">Cell membrane</location>
        <topology evidence="1 12">Multi-pass membrane protein</topology>
    </subcellularLocation>
</comment>
<comment type="similarity">
    <text evidence="13">Belongs to the SecD/SecF family. SecF subfamily.</text>
</comment>
<feature type="transmembrane region" description="Helical" evidence="12">
    <location>
        <begin position="572"/>
        <end position="589"/>
    </location>
</feature>
<dbReference type="EMBL" id="QYTV02000002">
    <property type="protein sequence ID" value="RST76035.1"/>
    <property type="molecule type" value="Genomic_DNA"/>
</dbReference>
<feature type="transmembrane region" description="Helical" evidence="12">
    <location>
        <begin position="383"/>
        <end position="407"/>
    </location>
</feature>
<dbReference type="PRINTS" id="PR01755">
    <property type="entry name" value="SECFTRNLCASE"/>
</dbReference>
<comment type="caution">
    <text evidence="16">The sequence shown here is derived from an EMBL/GenBank/DDBJ whole genome shotgun (WGS) entry which is preliminary data.</text>
</comment>
<keyword evidence="2 12" id="KW-0813">Transport</keyword>
<evidence type="ECO:0000259" key="15">
    <source>
        <dbReference type="Pfam" id="PF21760"/>
    </source>
</evidence>
<dbReference type="Proteomes" id="UP000287156">
    <property type="component" value="Unassembled WGS sequence"/>
</dbReference>
<dbReference type="PANTHER" id="PTHR30081">
    <property type="entry name" value="PROTEIN-EXPORT MEMBRANE PROTEIN SEC"/>
    <property type="match status" value="1"/>
</dbReference>
<dbReference type="HAMAP" id="MF_01463_B">
    <property type="entry name" value="SecD_B"/>
    <property type="match status" value="1"/>
</dbReference>
<comment type="similarity">
    <text evidence="10">In the C-terminal section; belongs to the SecD/SecF family. SecF subfamily.</text>
</comment>
<dbReference type="GO" id="GO:0005886">
    <property type="term" value="C:plasma membrane"/>
    <property type="evidence" value="ECO:0007669"/>
    <property type="project" value="UniProtKB-SubCell"/>
</dbReference>
<organism evidence="16 17">
    <name type="scientific">Siminovitchia acidinfaciens</name>
    <dbReference type="NCBI Taxonomy" id="2321395"/>
    <lineage>
        <taxon>Bacteria</taxon>
        <taxon>Bacillati</taxon>
        <taxon>Bacillota</taxon>
        <taxon>Bacilli</taxon>
        <taxon>Bacillales</taxon>
        <taxon>Bacillaceae</taxon>
        <taxon>Siminovitchia</taxon>
    </lineage>
</organism>
<sequence>MVKRSRIVAFFLILIFLAGIMGSTTNSIINNIKLGLDLQGGFEVLYDVKPAKEGQKITRDTLVHTVDALNRRVNVLGVSEPNIQVEGNDRIRVQLAGVEDQNHAREILGTQATLTFRDVNDNVMLDGTDLVEGAAKQSFSPDTNQPIVLVKMKDKNKFRDVTEKILSMKPNNQLVIWMDFEEGVDSYEKAVTSGSQKLLSAPNVNQVFYETDVTIEGSFTTQEAENLANLLNAGALPVKLTEVYSTSVGAQFGEQAMDKTVTAGLIGIAIIFLFMIFYYRFPGVIATITLSIYIYLILLVFTLMNGVLTLPGIAALILGVGMAVDANILTYERLKEEIRLGRSLKSAFQAGNKSSFVAILDANITTLLAGAVLFYFGTSSVKGFATMLILSILMSFVTAVYGSRFLLGLWINSRFFKEKPGWFGVKKSEIHDLSENIAAHELKTPFDRFDFVKARKKFYAISIILLVAGAIVLGIFRLNLGIDFSSGTRVEIDAGKTLTTEELKTELDAIGMPSDDIVLSGANQEIGVARYKGAMSKNEIAKLKDHIEEKYGTEPNVSTVSSTVGKELAKNALYALAVAALGIVIYVSFRFEYRMGLSAVLGLVHDAFFIVAFFSLTRLEVDLTFIAAVLTIVGYSINDTIVTFDRIRENMRAKKRLKTEQDIADVVNTGLRQTLTRSINTVLTVIVTVVALLIFGSESIQNFSLALLVGLLAGTYSSIFISAQLWYDLKVRELKKKGPINTVKEKKKWSDEPQV</sequence>
<keyword evidence="3 12" id="KW-1003">Cell membrane</keyword>
<keyword evidence="7 12" id="KW-0811">Translocation</keyword>
<dbReference type="HAMAP" id="MF_01464_B">
    <property type="entry name" value="SecF_B"/>
    <property type="match status" value="1"/>
</dbReference>
<feature type="domain" description="Protein export membrane protein SecD/SecF C-terminal" evidence="14">
    <location>
        <begin position="244"/>
        <end position="407"/>
    </location>
</feature>
<feature type="transmembrane region" description="Helical" evidence="12">
    <location>
        <begin position="703"/>
        <end position="727"/>
    </location>
</feature>
<dbReference type="GO" id="GO:0006605">
    <property type="term" value="P:protein targeting"/>
    <property type="evidence" value="ECO:0007669"/>
    <property type="project" value="UniProtKB-UniRule"/>
</dbReference>
<keyword evidence="17" id="KW-1185">Reference proteome</keyword>
<comment type="subunit">
    <text evidence="13">Forms a complex with SecD. Part of the essential Sec protein translocation apparatus which comprises SecA, SecYEG and auxiliary proteins SecDF. Other proteins may also be involved.</text>
</comment>
<feature type="transmembrane region" description="Helical" evidence="12">
    <location>
        <begin position="284"/>
        <end position="304"/>
    </location>
</feature>
<dbReference type="FunFam" id="3.30.70.3220:FF:000001">
    <property type="entry name" value="Multifunctional fusion protein"/>
    <property type="match status" value="1"/>
</dbReference>
<dbReference type="InterPro" id="IPR055344">
    <property type="entry name" value="SecD_SecF_C_bact"/>
</dbReference>
<evidence type="ECO:0000256" key="8">
    <source>
        <dbReference type="ARBA" id="ARBA00023136"/>
    </source>
</evidence>
<dbReference type="RefSeq" id="WP_126048127.1">
    <property type="nucleotide sequence ID" value="NZ_QYTV02000002.1"/>
</dbReference>
<comment type="subunit">
    <text evidence="12">Forms a complex with SecF. Part of the essential Sec protein translocation apparatus which comprises SecA, SecYEG and auxiliary proteins SecDF. Other proteins may also be involved.</text>
</comment>
<evidence type="ECO:0000313" key="16">
    <source>
        <dbReference type="EMBL" id="RST76035.1"/>
    </source>
</evidence>
<feature type="transmembrane region" description="Helical" evidence="12">
    <location>
        <begin position="623"/>
        <end position="644"/>
    </location>
</feature>
<keyword evidence="5 12" id="KW-0653">Protein transport</keyword>
<feature type="transmembrane region" description="Helical" evidence="12">
    <location>
        <begin position="310"/>
        <end position="334"/>
    </location>
</feature>
<comment type="similarity">
    <text evidence="11">In the N-terminal section; belongs to the SecD/SecF family. SecD subfamily.</text>
</comment>
<keyword evidence="8 12" id="KW-0472">Membrane</keyword>
<dbReference type="InterPro" id="IPR048631">
    <property type="entry name" value="SecD_1st"/>
</dbReference>
<keyword evidence="6 12" id="KW-1133">Transmembrane helix</keyword>
<evidence type="ECO:0000256" key="10">
    <source>
        <dbReference type="ARBA" id="ARBA00060856"/>
    </source>
</evidence>
<dbReference type="PANTHER" id="PTHR30081:SF1">
    <property type="entry name" value="PROTEIN TRANSLOCASE SUBUNIT SECD"/>
    <property type="match status" value="1"/>
</dbReference>
<evidence type="ECO:0000313" key="17">
    <source>
        <dbReference type="Proteomes" id="UP000287156"/>
    </source>
</evidence>
<feature type="transmembrane region" description="Helical" evidence="12">
    <location>
        <begin position="355"/>
        <end position="377"/>
    </location>
</feature>
<evidence type="ECO:0000256" key="9">
    <source>
        <dbReference type="ARBA" id="ARBA00059018"/>
    </source>
</evidence>
<evidence type="ECO:0000256" key="4">
    <source>
        <dbReference type="ARBA" id="ARBA00022692"/>
    </source>
</evidence>
<gene>
    <name evidence="16" type="primary">secDF</name>
    <name evidence="12" type="synonym">secD</name>
    <name evidence="13" type="synonym">secF</name>
    <name evidence="16" type="ORF">D4T97_004375</name>
</gene>
<dbReference type="AlphaFoldDB" id="A0A429Y3N8"/>
<evidence type="ECO:0000256" key="5">
    <source>
        <dbReference type="ARBA" id="ARBA00022927"/>
    </source>
</evidence>
<accession>A0A429Y3N8</accession>
<dbReference type="Pfam" id="PF07549">
    <property type="entry name" value="Sec_GG"/>
    <property type="match status" value="1"/>
</dbReference>
<dbReference type="NCBIfam" id="TIGR00966">
    <property type="entry name" value="transloc_SecF"/>
    <property type="match status" value="1"/>
</dbReference>
<protein>
    <recommendedName>
        <fullName evidence="12 13">Multifunctional fusion protein</fullName>
    </recommendedName>
    <domain>
        <recommendedName>
            <fullName evidence="12">Protein translocase subunit SecD</fullName>
        </recommendedName>
    </domain>
    <domain>
        <recommendedName>
            <fullName evidence="13">Protein-export membrane protein SecF</fullName>
        </recommendedName>
    </domain>
</protein>
<dbReference type="InterPro" id="IPR022813">
    <property type="entry name" value="SecD/SecF_arch_bac"/>
</dbReference>
<feature type="transmembrane region" description="Helical" evidence="12">
    <location>
        <begin position="596"/>
        <end position="617"/>
    </location>
</feature>
<evidence type="ECO:0000256" key="1">
    <source>
        <dbReference type="ARBA" id="ARBA00004651"/>
    </source>
</evidence>
<proteinExistence type="inferred from homology"/>
<evidence type="ECO:0000256" key="3">
    <source>
        <dbReference type="ARBA" id="ARBA00022475"/>
    </source>
</evidence>
<dbReference type="FunFam" id="1.20.1640.10:FF:000004">
    <property type="entry name" value="Protein translocase subunit SecD"/>
    <property type="match status" value="1"/>
</dbReference>